<organism evidence="1 2">
    <name type="scientific">Sedimentitalea xiamensis</name>
    <dbReference type="NCBI Taxonomy" id="3050037"/>
    <lineage>
        <taxon>Bacteria</taxon>
        <taxon>Pseudomonadati</taxon>
        <taxon>Pseudomonadota</taxon>
        <taxon>Alphaproteobacteria</taxon>
        <taxon>Rhodobacterales</taxon>
        <taxon>Paracoccaceae</taxon>
        <taxon>Sedimentitalea</taxon>
    </lineage>
</organism>
<accession>A0ABT7FGM2</accession>
<sequence>MTDPFAPQTQEPASVMVGSFSSWTITDDYDPALFSVKYLFSQKHLTDTLAGVFTDNLWTFTANSAFTGNLVPGQYVLDLVVTRLSDDEAAVVRTSTIQCFATPNDRMSHARIMVQKIESILEGRADSDVESYTIKSRSITKMSVRELTDWREYYIAEVGREPNQITGRRKNNNTVKVGFV</sequence>
<dbReference type="RefSeq" id="WP_284486037.1">
    <property type="nucleotide sequence ID" value="NZ_JASNJE010000015.1"/>
</dbReference>
<protein>
    <submittedName>
        <fullName evidence="1">Uncharacterized protein</fullName>
    </submittedName>
</protein>
<dbReference type="Proteomes" id="UP001227126">
    <property type="component" value="Unassembled WGS sequence"/>
</dbReference>
<comment type="caution">
    <text evidence="1">The sequence shown here is derived from an EMBL/GenBank/DDBJ whole genome shotgun (WGS) entry which is preliminary data.</text>
</comment>
<proteinExistence type="predicted"/>
<reference evidence="1 2" key="1">
    <citation type="submission" date="2023-05" db="EMBL/GenBank/DDBJ databases">
        <title>Sedimentitalea sp. nov. JM2-8.</title>
        <authorList>
            <person name="Huang J."/>
        </authorList>
    </citation>
    <scope>NUCLEOTIDE SEQUENCE [LARGE SCALE GENOMIC DNA]</scope>
    <source>
        <strain evidence="1 2">JM2-8</strain>
    </source>
</reference>
<evidence type="ECO:0000313" key="2">
    <source>
        <dbReference type="Proteomes" id="UP001227126"/>
    </source>
</evidence>
<dbReference type="EMBL" id="JASNJE010000015">
    <property type="protein sequence ID" value="MDK3074103.1"/>
    <property type="molecule type" value="Genomic_DNA"/>
</dbReference>
<keyword evidence="2" id="KW-1185">Reference proteome</keyword>
<gene>
    <name evidence="1" type="ORF">QO034_13355</name>
</gene>
<name>A0ABT7FGM2_9RHOB</name>
<evidence type="ECO:0000313" key="1">
    <source>
        <dbReference type="EMBL" id="MDK3074103.1"/>
    </source>
</evidence>